<protein>
    <recommendedName>
        <fullName evidence="7">Tetratricopeptide repeat protein</fullName>
    </recommendedName>
</protein>
<dbReference type="Proteomes" id="UP000785679">
    <property type="component" value="Unassembled WGS sequence"/>
</dbReference>
<sequence length="212" mass="24013">MEDLQLSEGASTQAEEQASSTELSPRSKKLQIMQQAFEMKEQGNALYKEGDYKRALAKYARVQCYTNAILPSSDQQVSMFTQMSKKMQQMNTDKDETQTLQELLATTYLNMAQCFFQTGQYQKSVEKATLSLGIKREQPKALFRRAQANTQRKDYEGAAQDLEEALVLLTNAGQGECEMAKTVRAELEQVRAKGKEYDKAVQKKMGGFLTRE</sequence>
<dbReference type="SUPFAM" id="SSF48452">
    <property type="entry name" value="TPR-like"/>
    <property type="match status" value="1"/>
</dbReference>
<evidence type="ECO:0000256" key="1">
    <source>
        <dbReference type="ARBA" id="ARBA00022737"/>
    </source>
</evidence>
<feature type="compositionally biased region" description="Polar residues" evidence="4">
    <location>
        <begin position="8"/>
        <end position="24"/>
    </location>
</feature>
<evidence type="ECO:0000256" key="3">
    <source>
        <dbReference type="SAM" id="Coils"/>
    </source>
</evidence>
<dbReference type="SMART" id="SM00028">
    <property type="entry name" value="TPR"/>
    <property type="match status" value="3"/>
</dbReference>
<keyword evidence="6" id="KW-1185">Reference proteome</keyword>
<evidence type="ECO:0000256" key="2">
    <source>
        <dbReference type="ARBA" id="ARBA00022803"/>
    </source>
</evidence>
<dbReference type="PANTHER" id="PTHR11242">
    <property type="entry name" value="ARYL HYDROCARBON RECEPTOR INTERACTING PROTEIN RELATED"/>
    <property type="match status" value="1"/>
</dbReference>
<name>A0A8J8NJA1_HALGN</name>
<dbReference type="Gene3D" id="1.25.40.10">
    <property type="entry name" value="Tetratricopeptide repeat domain"/>
    <property type="match status" value="1"/>
</dbReference>
<feature type="region of interest" description="Disordered" evidence="4">
    <location>
        <begin position="1"/>
        <end position="27"/>
    </location>
</feature>
<dbReference type="InterPro" id="IPR011990">
    <property type="entry name" value="TPR-like_helical_dom_sf"/>
</dbReference>
<evidence type="ECO:0000313" key="6">
    <source>
        <dbReference type="Proteomes" id="UP000785679"/>
    </source>
</evidence>
<dbReference type="InterPro" id="IPR039663">
    <property type="entry name" value="AIP/AIPL1/TTC9"/>
</dbReference>
<proteinExistence type="predicted"/>
<evidence type="ECO:0000313" key="5">
    <source>
        <dbReference type="EMBL" id="TNV75734.1"/>
    </source>
</evidence>
<reference evidence="5" key="1">
    <citation type="submission" date="2019-06" db="EMBL/GenBank/DDBJ databases">
        <authorList>
            <person name="Zheng W."/>
        </authorList>
    </citation>
    <scope>NUCLEOTIDE SEQUENCE</scope>
    <source>
        <strain evidence="5">QDHG01</strain>
    </source>
</reference>
<comment type="caution">
    <text evidence="5">The sequence shown here is derived from an EMBL/GenBank/DDBJ whole genome shotgun (WGS) entry which is preliminary data.</text>
</comment>
<keyword evidence="2" id="KW-0802">TPR repeat</keyword>
<dbReference type="OrthoDB" id="312915at2759"/>
<accession>A0A8J8NJA1</accession>
<gene>
    <name evidence="5" type="ORF">FGO68_gene15024</name>
</gene>
<evidence type="ECO:0000256" key="4">
    <source>
        <dbReference type="SAM" id="MobiDB-lite"/>
    </source>
</evidence>
<dbReference type="InterPro" id="IPR019734">
    <property type="entry name" value="TPR_rpt"/>
</dbReference>
<dbReference type="PANTHER" id="PTHR11242:SF0">
    <property type="entry name" value="TPR_REGION DOMAIN-CONTAINING PROTEIN"/>
    <property type="match status" value="1"/>
</dbReference>
<feature type="coiled-coil region" evidence="3">
    <location>
        <begin position="145"/>
        <end position="172"/>
    </location>
</feature>
<evidence type="ECO:0008006" key="7">
    <source>
        <dbReference type="Google" id="ProtNLM"/>
    </source>
</evidence>
<dbReference type="AlphaFoldDB" id="A0A8J8NJA1"/>
<keyword evidence="1" id="KW-0677">Repeat</keyword>
<keyword evidence="3" id="KW-0175">Coiled coil</keyword>
<organism evidence="5 6">
    <name type="scientific">Halteria grandinella</name>
    <dbReference type="NCBI Taxonomy" id="5974"/>
    <lineage>
        <taxon>Eukaryota</taxon>
        <taxon>Sar</taxon>
        <taxon>Alveolata</taxon>
        <taxon>Ciliophora</taxon>
        <taxon>Intramacronucleata</taxon>
        <taxon>Spirotrichea</taxon>
        <taxon>Stichotrichia</taxon>
        <taxon>Sporadotrichida</taxon>
        <taxon>Halteriidae</taxon>
        <taxon>Halteria</taxon>
    </lineage>
</organism>
<dbReference type="EMBL" id="RRYP01014955">
    <property type="protein sequence ID" value="TNV75734.1"/>
    <property type="molecule type" value="Genomic_DNA"/>
</dbReference>